<keyword evidence="1" id="KW-0433">Leucine-rich repeat</keyword>
<keyword evidence="3" id="KW-0732">Signal</keyword>
<feature type="signal peptide" evidence="3">
    <location>
        <begin position="1"/>
        <end position="21"/>
    </location>
</feature>
<dbReference type="EMBL" id="JAPWGL010000002">
    <property type="protein sequence ID" value="MCZ4223339.1"/>
    <property type="molecule type" value="Genomic_DNA"/>
</dbReference>
<evidence type="ECO:0008006" key="6">
    <source>
        <dbReference type="Google" id="ProtNLM"/>
    </source>
</evidence>
<dbReference type="SUPFAM" id="SSF52058">
    <property type="entry name" value="L domain-like"/>
    <property type="match status" value="1"/>
</dbReference>
<dbReference type="RefSeq" id="WP_269415136.1">
    <property type="nucleotide sequence ID" value="NZ_JAPWGL010000002.1"/>
</dbReference>
<protein>
    <recommendedName>
        <fullName evidence="6">EF-hand domain-containing protein</fullName>
    </recommendedName>
</protein>
<dbReference type="InterPro" id="IPR001611">
    <property type="entry name" value="Leu-rich_rpt"/>
</dbReference>
<evidence type="ECO:0000313" key="4">
    <source>
        <dbReference type="EMBL" id="MCZ4223339.1"/>
    </source>
</evidence>
<organism evidence="4 5">
    <name type="scientific">Pedobacter rhodius</name>
    <dbReference type="NCBI Taxonomy" id="3004098"/>
    <lineage>
        <taxon>Bacteria</taxon>
        <taxon>Pseudomonadati</taxon>
        <taxon>Bacteroidota</taxon>
        <taxon>Sphingobacteriia</taxon>
        <taxon>Sphingobacteriales</taxon>
        <taxon>Sphingobacteriaceae</taxon>
        <taxon>Pedobacter</taxon>
    </lineage>
</organism>
<gene>
    <name evidence="4" type="ORF">O0931_08525</name>
</gene>
<dbReference type="Gene3D" id="3.80.10.10">
    <property type="entry name" value="Ribonuclease Inhibitor"/>
    <property type="match status" value="1"/>
</dbReference>
<accession>A0ABT4KWQ2</accession>
<comment type="caution">
    <text evidence="4">The sequence shown here is derived from an EMBL/GenBank/DDBJ whole genome shotgun (WGS) entry which is preliminary data.</text>
</comment>
<dbReference type="PROSITE" id="PS51450">
    <property type="entry name" value="LRR"/>
    <property type="match status" value="1"/>
</dbReference>
<dbReference type="Proteomes" id="UP001144341">
    <property type="component" value="Unassembled WGS sequence"/>
</dbReference>
<evidence type="ECO:0000256" key="3">
    <source>
        <dbReference type="SAM" id="SignalP"/>
    </source>
</evidence>
<dbReference type="Pfam" id="PF00560">
    <property type="entry name" value="LRR_1"/>
    <property type="match status" value="1"/>
</dbReference>
<keyword evidence="5" id="KW-1185">Reference proteome</keyword>
<dbReference type="PANTHER" id="PTHR46652">
    <property type="entry name" value="LEUCINE-RICH REPEAT AND IQ DOMAIN-CONTAINING PROTEIN 1-RELATED"/>
    <property type="match status" value="1"/>
</dbReference>
<proteinExistence type="predicted"/>
<dbReference type="PANTHER" id="PTHR46652:SF3">
    <property type="entry name" value="LEUCINE-RICH REPEAT-CONTAINING PROTEIN 9"/>
    <property type="match status" value="1"/>
</dbReference>
<evidence type="ECO:0000256" key="1">
    <source>
        <dbReference type="ARBA" id="ARBA00022614"/>
    </source>
</evidence>
<dbReference type="InterPro" id="IPR032675">
    <property type="entry name" value="LRR_dom_sf"/>
</dbReference>
<keyword evidence="2" id="KW-0677">Repeat</keyword>
<name>A0ABT4KWQ2_9SPHI</name>
<dbReference type="InterPro" id="IPR050836">
    <property type="entry name" value="SDS22/Internalin_LRR"/>
</dbReference>
<evidence type="ECO:0000256" key="2">
    <source>
        <dbReference type="ARBA" id="ARBA00022737"/>
    </source>
</evidence>
<reference evidence="4" key="1">
    <citation type="submission" date="2022-12" db="EMBL/GenBank/DDBJ databases">
        <title>Genome sequence of SJ11.</title>
        <authorList>
            <person name="Woo H."/>
        </authorList>
    </citation>
    <scope>NUCLEOTIDE SEQUENCE</scope>
    <source>
        <strain evidence="4">SJ11</strain>
    </source>
</reference>
<evidence type="ECO:0000313" key="5">
    <source>
        <dbReference type="Proteomes" id="UP001144341"/>
    </source>
</evidence>
<feature type="chain" id="PRO_5046586308" description="EF-hand domain-containing protein" evidence="3">
    <location>
        <begin position="22"/>
        <end position="252"/>
    </location>
</feature>
<sequence length="252" mass="28223">MFIRLFSCSAAMLFSLSFSFAQTIKFPDPNFKRALIQKKVDANNDGEIDVSEAKKITKLYLEDTPFSSMEGIKQFSNLEEFGTYKNQVSSVDLQGMLSLKRLYLIGGGMETVNLKGCINLEHLSLIGNNLKTIDLSPFKKLTKLHLAYNQFSSLIIGNQPGLQEVDVSNNNIADFRISMCPRLSSLIISKNKIGQNLDLSKFPELKYFAADYNKLSSVNILGLSKLESFSCLYCNIKTLNLSGAEKLVNLNW</sequence>